<feature type="transmembrane region" description="Helical" evidence="5">
    <location>
        <begin position="304"/>
        <end position="324"/>
    </location>
</feature>
<evidence type="ECO:0000256" key="4">
    <source>
        <dbReference type="ARBA" id="ARBA00023136"/>
    </source>
</evidence>
<sequence>MKIRKSAAWKPATGIRGFTENWKDDLLSGFLVSLIALPLSLGIAGASNFPPMMGVLTAIVGGILVSFFTGSELTVKGPTAGLIVIAAGAVDELGKGNMVTGWHLALGAIVAAGIIQMLMGIFKLPRFADFFPLSVVHGMLAAIGIIIMSKQIHLAVGIAPSELKSKGPLELIAMVPHSLMNIEYHIAIIGLVGLMIMFGWKYLSFSIFKKMPPALVVLVVAIALGQFFHLFEPTYRDFKPLINPGEFSFAFHVDFSGLKGDLLPVFMKYVAMFALIGSLESSLTVKAIDLLDPYKRKTDLSRDVTAVGAGNVAAGILGGLPMISEVIRSSANISNGGKTRWANLFHGIFLLIFVVLLSPVIRMVPVAALAAMLISVGFRLASPAEFKHIYYIGKEQLIIFLVTIIVTLSTDLLIGIACGIFVKIMIQLFYGVKPSHIFSPKIEVKSEHEVFFVHVPRAAVFANYLSLKAKLEAIPKGKIVQVDFSNSPYVDHTVMENITRFKNDYEQAGGQMELIGFGYHIALSDHPLAARRNQRETVLS</sequence>
<dbReference type="GO" id="GO:0016020">
    <property type="term" value="C:membrane"/>
    <property type="evidence" value="ECO:0007669"/>
    <property type="project" value="UniProtKB-SubCell"/>
</dbReference>
<dbReference type="Pfam" id="PF00916">
    <property type="entry name" value="Sulfate_transp"/>
    <property type="match status" value="1"/>
</dbReference>
<feature type="transmembrane region" description="Helical" evidence="5">
    <location>
        <begin position="397"/>
        <end position="430"/>
    </location>
</feature>
<dbReference type="OrthoDB" id="9769739at2"/>
<keyword evidence="4 5" id="KW-0472">Membrane</keyword>
<feature type="transmembrane region" description="Helical" evidence="5">
    <location>
        <begin position="265"/>
        <end position="283"/>
    </location>
</feature>
<keyword evidence="8" id="KW-1185">Reference proteome</keyword>
<dbReference type="AlphaFoldDB" id="A0A5M8QWI7"/>
<gene>
    <name evidence="7" type="ORF">FEM33_10965</name>
</gene>
<evidence type="ECO:0000256" key="5">
    <source>
        <dbReference type="SAM" id="Phobius"/>
    </source>
</evidence>
<dbReference type="InterPro" id="IPR011547">
    <property type="entry name" value="SLC26A/SulP_dom"/>
</dbReference>
<feature type="transmembrane region" description="Helical" evidence="5">
    <location>
        <begin position="26"/>
        <end position="46"/>
    </location>
</feature>
<feature type="domain" description="SLC26A/SulP transporter" evidence="6">
    <location>
        <begin position="23"/>
        <end position="403"/>
    </location>
</feature>
<evidence type="ECO:0000313" key="7">
    <source>
        <dbReference type="EMBL" id="KAA6439711.1"/>
    </source>
</evidence>
<keyword evidence="3 5" id="KW-1133">Transmembrane helix</keyword>
<protein>
    <submittedName>
        <fullName evidence="7">SulP family inorganic anion transporter</fullName>
    </submittedName>
</protein>
<reference evidence="7 8" key="1">
    <citation type="submission" date="2019-05" db="EMBL/GenBank/DDBJ databases">
        <authorList>
            <person name="Qu J.-H."/>
        </authorList>
    </citation>
    <scope>NUCLEOTIDE SEQUENCE [LARGE SCALE GENOMIC DNA]</scope>
    <source>
        <strain evidence="7 8">NS28</strain>
    </source>
</reference>
<feature type="transmembrane region" description="Helical" evidence="5">
    <location>
        <begin position="52"/>
        <end position="68"/>
    </location>
</feature>
<feature type="transmembrane region" description="Helical" evidence="5">
    <location>
        <begin position="73"/>
        <end position="90"/>
    </location>
</feature>
<dbReference type="EMBL" id="VBSN01000033">
    <property type="protein sequence ID" value="KAA6439711.1"/>
    <property type="molecule type" value="Genomic_DNA"/>
</dbReference>
<feature type="transmembrane region" description="Helical" evidence="5">
    <location>
        <begin position="102"/>
        <end position="122"/>
    </location>
</feature>
<evidence type="ECO:0000256" key="1">
    <source>
        <dbReference type="ARBA" id="ARBA00004141"/>
    </source>
</evidence>
<evidence type="ECO:0000313" key="8">
    <source>
        <dbReference type="Proteomes" id="UP000323994"/>
    </source>
</evidence>
<dbReference type="PANTHER" id="PTHR11814">
    <property type="entry name" value="SULFATE TRANSPORTER"/>
    <property type="match status" value="1"/>
</dbReference>
<feature type="transmembrane region" description="Helical" evidence="5">
    <location>
        <begin position="215"/>
        <end position="231"/>
    </location>
</feature>
<dbReference type="RefSeq" id="WP_139012073.1">
    <property type="nucleotide sequence ID" value="NZ_VBSN01000033.1"/>
</dbReference>
<comment type="subcellular location">
    <subcellularLocation>
        <location evidence="1">Membrane</location>
        <topology evidence="1">Multi-pass membrane protein</topology>
    </subcellularLocation>
</comment>
<comment type="caution">
    <text evidence="7">The sequence shown here is derived from an EMBL/GenBank/DDBJ whole genome shotgun (WGS) entry which is preliminary data.</text>
</comment>
<feature type="transmembrane region" description="Helical" evidence="5">
    <location>
        <begin position="184"/>
        <end position="203"/>
    </location>
</feature>
<dbReference type="InterPro" id="IPR036513">
    <property type="entry name" value="STAS_dom_sf"/>
</dbReference>
<dbReference type="Proteomes" id="UP000323994">
    <property type="component" value="Unassembled WGS sequence"/>
</dbReference>
<keyword evidence="2 5" id="KW-0812">Transmembrane</keyword>
<dbReference type="SUPFAM" id="SSF52091">
    <property type="entry name" value="SpoIIaa-like"/>
    <property type="match status" value="1"/>
</dbReference>
<dbReference type="GO" id="GO:0055085">
    <property type="term" value="P:transmembrane transport"/>
    <property type="evidence" value="ECO:0007669"/>
    <property type="project" value="InterPro"/>
</dbReference>
<evidence type="ECO:0000259" key="6">
    <source>
        <dbReference type="Pfam" id="PF00916"/>
    </source>
</evidence>
<name>A0A5M8QWI7_9BACT</name>
<organism evidence="7 8">
    <name type="scientific">Dyadobacter flavalbus</name>
    <dbReference type="NCBI Taxonomy" id="2579942"/>
    <lineage>
        <taxon>Bacteria</taxon>
        <taxon>Pseudomonadati</taxon>
        <taxon>Bacteroidota</taxon>
        <taxon>Cytophagia</taxon>
        <taxon>Cytophagales</taxon>
        <taxon>Spirosomataceae</taxon>
        <taxon>Dyadobacter</taxon>
    </lineage>
</organism>
<feature type="transmembrane region" description="Helical" evidence="5">
    <location>
        <begin position="344"/>
        <end position="376"/>
    </location>
</feature>
<proteinExistence type="predicted"/>
<feature type="transmembrane region" description="Helical" evidence="5">
    <location>
        <begin position="129"/>
        <end position="148"/>
    </location>
</feature>
<accession>A0A5M8QWI7</accession>
<dbReference type="InterPro" id="IPR001902">
    <property type="entry name" value="SLC26A/SulP_fam"/>
</dbReference>
<evidence type="ECO:0000256" key="3">
    <source>
        <dbReference type="ARBA" id="ARBA00022989"/>
    </source>
</evidence>
<evidence type="ECO:0000256" key="2">
    <source>
        <dbReference type="ARBA" id="ARBA00022692"/>
    </source>
</evidence>